<dbReference type="EMBL" id="CP014544">
    <property type="protein sequence ID" value="AMO69033.1"/>
    <property type="molecule type" value="Genomic_DNA"/>
</dbReference>
<gene>
    <name evidence="1" type="ORF">AZF00_12290</name>
</gene>
<name>A0A127M6Z8_9GAMM</name>
<dbReference type="KEGG" id="zal:AZF00_12290"/>
<proteinExistence type="predicted"/>
<organism evidence="1 2">
    <name type="scientific">Zhongshania aliphaticivorans</name>
    <dbReference type="NCBI Taxonomy" id="1470434"/>
    <lineage>
        <taxon>Bacteria</taxon>
        <taxon>Pseudomonadati</taxon>
        <taxon>Pseudomonadota</taxon>
        <taxon>Gammaproteobacteria</taxon>
        <taxon>Cellvibrionales</taxon>
        <taxon>Spongiibacteraceae</taxon>
        <taxon>Zhongshania</taxon>
    </lineage>
</organism>
<reference evidence="1 2" key="1">
    <citation type="submission" date="2015-12" db="EMBL/GenBank/DDBJ databases">
        <authorList>
            <person name="Shamseldin A."/>
            <person name="Moawad H."/>
            <person name="Abd El-Rahim W.M."/>
            <person name="Sadowsky M.J."/>
        </authorList>
    </citation>
    <scope>NUCLEOTIDE SEQUENCE [LARGE SCALE GENOMIC DNA]</scope>
    <source>
        <strain evidence="1 2">SM2</strain>
    </source>
</reference>
<protein>
    <submittedName>
        <fullName evidence="1">Uncharacterized protein</fullName>
    </submittedName>
</protein>
<dbReference type="Proteomes" id="UP000074119">
    <property type="component" value="Chromosome"/>
</dbReference>
<dbReference type="AlphaFoldDB" id="A0A127M6Z8"/>
<dbReference type="STRING" id="1470434.AZF00_12290"/>
<evidence type="ECO:0000313" key="1">
    <source>
        <dbReference type="EMBL" id="AMO69033.1"/>
    </source>
</evidence>
<accession>A0A127M6Z8</accession>
<sequence>MGSQCRQALIVTIGTAGRWPRPLGGWPVLTAIATLGAIEKGLMIVNYVSNDALSGNNSNHAKLQGATMYRLENKKGLPYGNAL</sequence>
<evidence type="ECO:0000313" key="2">
    <source>
        <dbReference type="Proteomes" id="UP000074119"/>
    </source>
</evidence>